<organism evidence="1 2">
    <name type="scientific">Neofusicoccum parvum</name>
    <dbReference type="NCBI Taxonomy" id="310453"/>
    <lineage>
        <taxon>Eukaryota</taxon>
        <taxon>Fungi</taxon>
        <taxon>Dikarya</taxon>
        <taxon>Ascomycota</taxon>
        <taxon>Pezizomycotina</taxon>
        <taxon>Dothideomycetes</taxon>
        <taxon>Dothideomycetes incertae sedis</taxon>
        <taxon>Botryosphaeriales</taxon>
        <taxon>Botryosphaeriaceae</taxon>
        <taxon>Neofusicoccum</taxon>
    </lineage>
</organism>
<dbReference type="Proteomes" id="UP001165186">
    <property type="component" value="Unassembled WGS sequence"/>
</dbReference>
<reference evidence="1" key="1">
    <citation type="submission" date="2024-09" db="EMBL/GenBank/DDBJ databases">
        <title>Draft Genome Sequences of Neofusicoccum parvum.</title>
        <authorList>
            <person name="Ashida A."/>
            <person name="Camagna M."/>
            <person name="Tanaka A."/>
            <person name="Takemoto D."/>
        </authorList>
    </citation>
    <scope>NUCLEOTIDE SEQUENCE</scope>
    <source>
        <strain evidence="1">PPO83</strain>
    </source>
</reference>
<gene>
    <name evidence="1" type="primary">g6808</name>
    <name evidence="1" type="ORF">NpPPO83_00006808</name>
</gene>
<evidence type="ECO:0000313" key="2">
    <source>
        <dbReference type="Proteomes" id="UP001165186"/>
    </source>
</evidence>
<keyword evidence="2" id="KW-1185">Reference proteome</keyword>
<evidence type="ECO:0000313" key="1">
    <source>
        <dbReference type="EMBL" id="GME46110.1"/>
    </source>
</evidence>
<protein>
    <submittedName>
        <fullName evidence="1">Uncharacterized protein K452DRAFT_331749</fullName>
    </submittedName>
</protein>
<accession>A0ACB5SL08</accession>
<proteinExistence type="predicted"/>
<comment type="caution">
    <text evidence="1">The sequence shown here is derived from an EMBL/GenBank/DDBJ whole genome shotgun (WGS) entry which is preliminary data.</text>
</comment>
<name>A0ACB5SL08_9PEZI</name>
<sequence>MMLRHPIPTTTLAKSPLTQVINFIIQTLLPSAMPTQPQQPLPPHVAIANDIRPFANQVALQPGQYAVAPKGSDADGYTSFVQGQEYMAENNVPRRLGYLEQNPEESRKSLARVAALTDEDGNPRTGRDGRTHLRDLPILPLHISAAVEGWRMWAWVLYDTRVQIDDIIQRMWIKQTRKQTLTKRMDDWRRARGGFGTNPREARPRHPIPGFIVSSKEDMKIMDRIYPLEQASEAQSEESNKIYLNTVWNVVFNEHGFGVQQGDNAPNADDDAMSFTYDGPATVFPPTTAPGPSNFQSNFQNTDNESMSFNNNEPPPVFPPTTAAGPSNFQSHPQPFDSRAFQNADDNGMSFNNNEPAPAFPPTTAPSPSNFQSHPQPFNSFQNTNNEGMLFNNNEPAPAFPPPTAPSSEHRHIPIDPALEELFPPHPPTQHPPPQLQPGFVPHPPPAFTPRLPPTQEAPSDPSSPPGRPPQPTRTPVRDRTTRAPLSTASAADPIFAAGQQQIGTHLPAPQTPGEQQEQNQLLEQALAAQRAGLPGTGAEAGQQRPAQQARHFSPQPPALLEAGRRAPEHMDAHRRTAAEMADLYVDYGDRRQLDLLVRYVEAHGLGGDQEIRGQLDRVAARGEGGRSAQGGTDGQLAPYFSTIVDVALDAGGRACVEDLANTYMWRHQVRNVLHAETLNPTVRFRTAIILSSVLGDQIDRLRARGYQIEDLSIPTGESLLSDDNIQRYGMLGGQNHEGHEARIRYINTVIVRLRQIWSFLYPEDYAEGRSPSVASSISSDSSWHSSSYGPYHLNPTHRRRPHQQPPPSQPPPPQTPPPPPSPPTTPPADNSDNDDDDSDDDDDDDNNNPLPTLPIPPNPSGPPGPPAPPPQPPQPTPPAPPAFMTTTQPQPQPTASAPPQPAASTPASTSARKRPLSTSRSPPVPRQRARLHSSSPPAPSSSPASAAIDAPLYTTDQVGAMFDRWDGRQAVARRGGGGDGGGGEDGGSWDGRGKGKRRAE</sequence>
<dbReference type="EMBL" id="BSXG01000122">
    <property type="protein sequence ID" value="GME46110.1"/>
    <property type="molecule type" value="Genomic_DNA"/>
</dbReference>